<dbReference type="PANTHER" id="PTHR22806">
    <property type="entry name" value="NUCLEOPORIN NUP37 P37 -RELATED"/>
    <property type="match status" value="1"/>
</dbReference>
<gene>
    <name evidence="3" type="primary">LOC106808026</name>
</gene>
<accession>A0ABM1E1I9</accession>
<dbReference type="InterPro" id="IPR015943">
    <property type="entry name" value="WD40/YVTN_repeat-like_dom_sf"/>
</dbReference>
<dbReference type="InterPro" id="IPR037626">
    <property type="entry name" value="NUP37"/>
</dbReference>
<protein>
    <submittedName>
        <fullName evidence="3">Nucleoporin Nup37-like</fullName>
    </submittedName>
</protein>
<dbReference type="GeneID" id="106808026"/>
<proteinExistence type="predicted"/>
<evidence type="ECO:0000313" key="3">
    <source>
        <dbReference type="RefSeq" id="XP_014666060.1"/>
    </source>
</evidence>
<dbReference type="InterPro" id="IPR036322">
    <property type="entry name" value="WD40_repeat_dom_sf"/>
</dbReference>
<feature type="repeat" description="WD" evidence="1">
    <location>
        <begin position="118"/>
        <end position="151"/>
    </location>
</feature>
<dbReference type="SMART" id="SM00320">
    <property type="entry name" value="WD40"/>
    <property type="match status" value="4"/>
</dbReference>
<name>A0ABM1E1I9_PRICU</name>
<dbReference type="PANTHER" id="PTHR22806:SF0">
    <property type="entry name" value="NUCLEOPORIN NUP37"/>
    <property type="match status" value="1"/>
</dbReference>
<keyword evidence="2" id="KW-1185">Reference proteome</keyword>
<dbReference type="InterPro" id="IPR001680">
    <property type="entry name" value="WD40_rpt"/>
</dbReference>
<dbReference type="SUPFAM" id="SSF50978">
    <property type="entry name" value="WD40 repeat-like"/>
    <property type="match status" value="1"/>
</dbReference>
<dbReference type="Gene3D" id="2.130.10.10">
    <property type="entry name" value="YVTN repeat-like/Quinoprotein amine dehydrogenase"/>
    <property type="match status" value="1"/>
</dbReference>
<dbReference type="PROSITE" id="PS50082">
    <property type="entry name" value="WD_REPEATS_2"/>
    <property type="match status" value="1"/>
</dbReference>
<reference evidence="3" key="1">
    <citation type="submission" date="2025-08" db="UniProtKB">
        <authorList>
            <consortium name="RefSeq"/>
        </authorList>
    </citation>
    <scope>IDENTIFICATION</scope>
</reference>
<sequence length="333" mass="37463">MRKIMKADKSSTFSIKCDKAVHVVEFCPYEWADNLFAYGTVSKLTIGKLQEDQQSIGFDFEELRSFSLNGARPVALGWSPETSLTLLPRVIKFATANHDFSVRIYSSHLTDDDKVQVAEGHQDYVNDVVFEPHSGERLASVGDDRTCIVWDPDGNQLQRIRLCGEGVTVRWHPQQAEQLLVAERKGCVRILSLQTERILMSLAVGPSEATLFSADWCPLNPLLVCAAVTNKWHVWDMSKSNRPITSAETHVQGARFIRWCSSDSSLVAVAEHMTKQLRVYSLNSPQPVLSTTLLCLSSAPSWHNRIPLVAMGMDRKVYFWSLEKKKLISQHAS</sequence>
<keyword evidence="1" id="KW-0853">WD repeat</keyword>
<evidence type="ECO:0000256" key="1">
    <source>
        <dbReference type="PROSITE-ProRule" id="PRU00221"/>
    </source>
</evidence>
<dbReference type="Pfam" id="PF00400">
    <property type="entry name" value="WD40"/>
    <property type="match status" value="1"/>
</dbReference>
<evidence type="ECO:0000313" key="2">
    <source>
        <dbReference type="Proteomes" id="UP000695022"/>
    </source>
</evidence>
<organism evidence="2 3">
    <name type="scientific">Priapulus caudatus</name>
    <name type="common">Priapulid worm</name>
    <dbReference type="NCBI Taxonomy" id="37621"/>
    <lineage>
        <taxon>Eukaryota</taxon>
        <taxon>Metazoa</taxon>
        <taxon>Ecdysozoa</taxon>
        <taxon>Scalidophora</taxon>
        <taxon>Priapulida</taxon>
        <taxon>Priapulimorpha</taxon>
        <taxon>Priapulimorphida</taxon>
        <taxon>Priapulidae</taxon>
        <taxon>Priapulus</taxon>
    </lineage>
</organism>
<dbReference type="PROSITE" id="PS50294">
    <property type="entry name" value="WD_REPEATS_REGION"/>
    <property type="match status" value="1"/>
</dbReference>
<dbReference type="Proteomes" id="UP000695022">
    <property type="component" value="Unplaced"/>
</dbReference>
<dbReference type="RefSeq" id="XP_014666060.1">
    <property type="nucleotide sequence ID" value="XM_014810574.1"/>
</dbReference>